<evidence type="ECO:0000313" key="5">
    <source>
        <dbReference type="Proteomes" id="UP000054925"/>
    </source>
</evidence>
<keyword evidence="2" id="KW-0472">Membrane</keyword>
<comment type="subunit">
    <text evidence="2">Component of the lipopolysaccharide transport and assembly complex. Interacts with LptE and LptA.</text>
</comment>
<dbReference type="InterPro" id="IPR007543">
    <property type="entry name" value="LptD_C"/>
</dbReference>
<sequence length="797" mass="88078" precursor="true">MPPRQFPQSITKRHALPRKRRLVAALLAVPGLMPALAHAQLAGAAAEPQPIDGPGNLRLAPQLEERPLRAGDQPATFLLGDTATGTTDEDMAAKGSAEVRRNVSVIKSDALHYDQDTDMADAYGNVRIISNGNTFVGPEAHLKVEANEGYMTNPKYRFNLSGGSGSAERAELMGNEQARVDHGTYTACECETDPAWYIKGSSFDFDTGSQEGIAHNGVLFFQGVPVMASPWLSFPLTSERRSGLLPPTFALSSTTGFEATVPYYFNIAPNRDLTVTPRLMTRRGVQMAGTYRYLSPTYSGTITGEFLPNDRQTHTNRYAIYLQHQQNFGGGFGGYINYNKVSDDQYPEDLANASNQFLNGTQLLYQQEAGLTYNNGPWSVLAREQRWQTLQPSVPPYAREPQLNVQYNKYNVGGFDFGAETDYTRFTITQDNATDGQRFVFNPYLSYGINAPGYFAVPKIQWHFASYDLSHISTGLTPGTVGYAPPNQPKNFTESIPTISFDTGLVFDRSVRLFGQDYIQTLEPRLYYVYTPFRDQSFAPIFDTAEADFGLAEIYTPNTFVGNDRIADANRLTAGLTTRFINPATGDERARFVIAQQYYFQSQRTTISNVQSLDQAKHSDLIAGAAIKLGAGFASETAFQYNVDNDQLVRASVGFAFSPADRKVINVGYRYTRKNETTLVNEPINQILLSVQWPITQRLYGVGRVNYDMAGHRLVDGLVGFQYDADCWQFGVGMQRYANGVNSTGQSSSGTRVLAQLTFKGLSNVDNGLVSAFRSSVQGYQTPPGSAPPLARFTNYE</sequence>
<comment type="subcellular location">
    <subcellularLocation>
        <location evidence="2">Cell outer membrane</location>
    </subcellularLocation>
</comment>
<comment type="similarity">
    <text evidence="2">Belongs to the LptD family.</text>
</comment>
<proteinExistence type="inferred from homology"/>
<reference evidence="4" key="1">
    <citation type="submission" date="2016-01" db="EMBL/GenBank/DDBJ databases">
        <authorList>
            <person name="Peeters C."/>
        </authorList>
    </citation>
    <scope>NUCLEOTIDE SEQUENCE [LARGE SCALE GENOMIC DNA]</scope>
    <source>
        <strain evidence="4">LMG 22937</strain>
    </source>
</reference>
<dbReference type="Pfam" id="PF04453">
    <property type="entry name" value="LptD"/>
    <property type="match status" value="1"/>
</dbReference>
<evidence type="ECO:0000259" key="3">
    <source>
        <dbReference type="Pfam" id="PF04453"/>
    </source>
</evidence>
<keyword evidence="1 2" id="KW-0732">Signal</keyword>
<dbReference type="EMBL" id="FCOL02000002">
    <property type="protein sequence ID" value="SAL18097.1"/>
    <property type="molecule type" value="Genomic_DNA"/>
</dbReference>
<dbReference type="HAMAP" id="MF_01411">
    <property type="entry name" value="LPS_assembly_LptD"/>
    <property type="match status" value="1"/>
</dbReference>
<dbReference type="PANTHER" id="PTHR30189">
    <property type="entry name" value="LPS-ASSEMBLY PROTEIN"/>
    <property type="match status" value="1"/>
</dbReference>
<organism evidence="4 5">
    <name type="scientific">Caballeronia terrestris</name>
    <dbReference type="NCBI Taxonomy" id="1226301"/>
    <lineage>
        <taxon>Bacteria</taxon>
        <taxon>Pseudomonadati</taxon>
        <taxon>Pseudomonadota</taxon>
        <taxon>Betaproteobacteria</taxon>
        <taxon>Burkholderiales</taxon>
        <taxon>Burkholderiaceae</taxon>
        <taxon>Caballeronia</taxon>
    </lineage>
</organism>
<dbReference type="GO" id="GO:0043165">
    <property type="term" value="P:Gram-negative-bacterium-type cell outer membrane assembly"/>
    <property type="evidence" value="ECO:0007669"/>
    <property type="project" value="UniProtKB-UniRule"/>
</dbReference>
<evidence type="ECO:0000256" key="2">
    <source>
        <dbReference type="HAMAP-Rule" id="MF_01411"/>
    </source>
</evidence>
<name>A0A158FED9_9BURK</name>
<dbReference type="GO" id="GO:0015920">
    <property type="term" value="P:lipopolysaccharide transport"/>
    <property type="evidence" value="ECO:0007669"/>
    <property type="project" value="InterPro"/>
</dbReference>
<dbReference type="GO" id="GO:0009279">
    <property type="term" value="C:cell outer membrane"/>
    <property type="evidence" value="ECO:0007669"/>
    <property type="project" value="UniProtKB-SubCell"/>
</dbReference>
<gene>
    <name evidence="2" type="primary">lptD</name>
    <name evidence="4" type="ORF">AWB67_00540</name>
</gene>
<dbReference type="AlphaFoldDB" id="A0A158FED9"/>
<dbReference type="InterPro" id="IPR050218">
    <property type="entry name" value="LptD"/>
</dbReference>
<evidence type="ECO:0000313" key="4">
    <source>
        <dbReference type="EMBL" id="SAL18097.1"/>
    </source>
</evidence>
<dbReference type="GO" id="GO:1990351">
    <property type="term" value="C:transporter complex"/>
    <property type="evidence" value="ECO:0007669"/>
    <property type="project" value="TreeGrafter"/>
</dbReference>
<comment type="caution">
    <text evidence="4">The sequence shown here is derived from an EMBL/GenBank/DDBJ whole genome shotgun (WGS) entry which is preliminary data.</text>
</comment>
<protein>
    <recommendedName>
        <fullName evidence="2">LPS-assembly protein LptD</fullName>
    </recommendedName>
</protein>
<feature type="domain" description="LptD C-terminal" evidence="3">
    <location>
        <begin position="315"/>
        <end position="698"/>
    </location>
</feature>
<dbReference type="OrthoDB" id="9760225at2"/>
<feature type="chain" id="PRO_5011123470" description="LPS-assembly protein LptD" evidence="2">
    <location>
        <begin position="40"/>
        <end position="797"/>
    </location>
</feature>
<feature type="signal peptide" evidence="2">
    <location>
        <begin position="1"/>
        <end position="39"/>
    </location>
</feature>
<dbReference type="InterPro" id="IPR020889">
    <property type="entry name" value="LipoPS_assembly_LptD"/>
</dbReference>
<keyword evidence="2" id="KW-0998">Cell outer membrane</keyword>
<dbReference type="RefSeq" id="WP_087654692.1">
    <property type="nucleotide sequence ID" value="NZ_FCOL02000002.1"/>
</dbReference>
<dbReference type="Proteomes" id="UP000054925">
    <property type="component" value="Unassembled WGS sequence"/>
</dbReference>
<evidence type="ECO:0000256" key="1">
    <source>
        <dbReference type="ARBA" id="ARBA00022729"/>
    </source>
</evidence>
<comment type="caution">
    <text evidence="2">Lacks conserved residue(s) required for the propagation of feature annotation.</text>
</comment>
<accession>A0A158FED9</accession>
<comment type="function">
    <text evidence="2">Together with LptE, is involved in the assembly of lipopolysaccharide (LPS) at the surface of the outer membrane.</text>
</comment>
<dbReference type="PANTHER" id="PTHR30189:SF1">
    <property type="entry name" value="LPS-ASSEMBLY PROTEIN LPTD"/>
    <property type="match status" value="1"/>
</dbReference>
<keyword evidence="5" id="KW-1185">Reference proteome</keyword>